<protein>
    <submittedName>
        <fullName evidence="2">Uncharacterized protein</fullName>
    </submittedName>
</protein>
<dbReference type="Proteomes" id="UP000664132">
    <property type="component" value="Unassembled WGS sequence"/>
</dbReference>
<comment type="caution">
    <text evidence="2">The sequence shown here is derived from an EMBL/GenBank/DDBJ whole genome shotgun (WGS) entry which is preliminary data.</text>
</comment>
<sequence length="437" mass="49096">MSDTDMTVPTTQQGNSWGSGWDSAEADDDLNAALADMDQPIKDENDSRISALEAEKSGWKAEKTGWEDERKAWEAEKQGWEAEKRRLEIHYAANGEGFAEADEFRRQILKAKEDTWEMIRDSSIEDWIPDAADTIAYQHGINLEKLAYYGKEYPVLEAKLKQTVIEQTITLRDVHCRLLATRYLPLTTDERRKVSEGWENSRAFVESQTTISASNAQKPEPIPDRSNPGTFGLFYEDYDSDSDSDSDWGTNDTITDVSPISASTSSTDITIDSDSASTSESNGFFCYLEACWRSRKLILPGFIFLLLVLFDVYRLLTPYTSSSPFSGYDESIYNDKDVSADDWKIHWTNGVPSYTRETPAPVVTIKPPEYEIVTHEEKPPPAWRVVRETGYDLRPESSPDPPVAKGLLSGTLAVLSAGVFAADSYTWTMGWRGANKS</sequence>
<evidence type="ECO:0000256" key="1">
    <source>
        <dbReference type="SAM" id="MobiDB-lite"/>
    </source>
</evidence>
<proteinExistence type="predicted"/>
<feature type="compositionally biased region" description="Basic and acidic residues" evidence="1">
    <location>
        <begin position="39"/>
        <end position="63"/>
    </location>
</feature>
<dbReference type="AlphaFoldDB" id="A0A8H7TAF4"/>
<dbReference type="OrthoDB" id="10613805at2759"/>
<keyword evidence="3" id="KW-1185">Reference proteome</keyword>
<name>A0A8H7TAF4_9HELO</name>
<gene>
    <name evidence="2" type="ORF">IFR04_011608</name>
</gene>
<feature type="region of interest" description="Disordered" evidence="1">
    <location>
        <begin position="1"/>
        <end position="63"/>
    </location>
</feature>
<reference evidence="2" key="1">
    <citation type="submission" date="2021-02" db="EMBL/GenBank/DDBJ databases">
        <title>Genome sequence Cadophora malorum strain M34.</title>
        <authorList>
            <person name="Stefanovic E."/>
            <person name="Vu D."/>
            <person name="Scully C."/>
            <person name="Dijksterhuis J."/>
            <person name="Roader J."/>
            <person name="Houbraken J."/>
        </authorList>
    </citation>
    <scope>NUCLEOTIDE SEQUENCE</scope>
    <source>
        <strain evidence="2">M34</strain>
    </source>
</reference>
<feature type="compositionally biased region" description="Polar residues" evidence="1">
    <location>
        <begin position="1"/>
        <end position="18"/>
    </location>
</feature>
<accession>A0A8H7TAF4</accession>
<evidence type="ECO:0000313" key="3">
    <source>
        <dbReference type="Proteomes" id="UP000664132"/>
    </source>
</evidence>
<evidence type="ECO:0000313" key="2">
    <source>
        <dbReference type="EMBL" id="KAG4415251.1"/>
    </source>
</evidence>
<organism evidence="2 3">
    <name type="scientific">Cadophora malorum</name>
    <dbReference type="NCBI Taxonomy" id="108018"/>
    <lineage>
        <taxon>Eukaryota</taxon>
        <taxon>Fungi</taxon>
        <taxon>Dikarya</taxon>
        <taxon>Ascomycota</taxon>
        <taxon>Pezizomycotina</taxon>
        <taxon>Leotiomycetes</taxon>
        <taxon>Helotiales</taxon>
        <taxon>Ploettnerulaceae</taxon>
        <taxon>Cadophora</taxon>
    </lineage>
</organism>
<dbReference type="EMBL" id="JAFJYH010000229">
    <property type="protein sequence ID" value="KAG4415251.1"/>
    <property type="molecule type" value="Genomic_DNA"/>
</dbReference>